<dbReference type="GO" id="GO:0006310">
    <property type="term" value="P:DNA recombination"/>
    <property type="evidence" value="ECO:0007669"/>
    <property type="project" value="UniProtKB-KW"/>
</dbReference>
<evidence type="ECO:0000256" key="1">
    <source>
        <dbReference type="ARBA" id="ARBA00003416"/>
    </source>
</evidence>
<dbReference type="InterPro" id="IPR003798">
    <property type="entry name" value="DNA_recombination_RmuC"/>
</dbReference>
<keyword evidence="4" id="KW-0233">DNA recombination</keyword>
<dbReference type="Pfam" id="PF02646">
    <property type="entry name" value="RmuC"/>
    <property type="match status" value="1"/>
</dbReference>
<feature type="coiled-coil region" evidence="5">
    <location>
        <begin position="82"/>
        <end position="151"/>
    </location>
</feature>
<protein>
    <submittedName>
        <fullName evidence="6">DNA recombination protein RmuC</fullName>
    </submittedName>
</protein>
<evidence type="ECO:0000256" key="2">
    <source>
        <dbReference type="ARBA" id="ARBA00009840"/>
    </source>
</evidence>
<organism evidence="6 7">
    <name type="scientific">Cryobacterium roopkundense</name>
    <dbReference type="NCBI Taxonomy" id="1001240"/>
    <lineage>
        <taxon>Bacteria</taxon>
        <taxon>Bacillati</taxon>
        <taxon>Actinomycetota</taxon>
        <taxon>Actinomycetes</taxon>
        <taxon>Micrococcales</taxon>
        <taxon>Microbacteriaceae</taxon>
        <taxon>Cryobacterium</taxon>
    </lineage>
</organism>
<keyword evidence="3 5" id="KW-0175">Coiled coil</keyword>
<evidence type="ECO:0000256" key="5">
    <source>
        <dbReference type="SAM" id="Coils"/>
    </source>
</evidence>
<comment type="function">
    <text evidence="1">Involved in DNA recombination.</text>
</comment>
<reference evidence="6 7" key="1">
    <citation type="submission" date="2020-08" db="EMBL/GenBank/DDBJ databases">
        <title>Sequencing the genomes of 1000 actinobacteria strains.</title>
        <authorList>
            <person name="Klenk H.-P."/>
        </authorList>
    </citation>
    <scope>NUCLEOTIDE SEQUENCE [LARGE SCALE GENOMIC DNA]</scope>
    <source>
        <strain evidence="6 7">DSM 21065</strain>
    </source>
</reference>
<evidence type="ECO:0000313" key="7">
    <source>
        <dbReference type="Proteomes" id="UP000561726"/>
    </source>
</evidence>
<dbReference type="Proteomes" id="UP000561726">
    <property type="component" value="Unassembled WGS sequence"/>
</dbReference>
<dbReference type="EMBL" id="JACHBQ010000001">
    <property type="protein sequence ID" value="MBB5641974.1"/>
    <property type="molecule type" value="Genomic_DNA"/>
</dbReference>
<evidence type="ECO:0000313" key="6">
    <source>
        <dbReference type="EMBL" id="MBB5641974.1"/>
    </source>
</evidence>
<sequence>METVLTLIVGLIVGGALGALATAALLRRRVAPWQRDSEDSAGAEAPEIIEARHQVAIAEVRSREATVQALLREELAAQNATVDGLRTQVTDARQQYRELIERQHADQSARAQRDEGESRVLQALAPVTDSLQQMQKKVAELEAQRSLQHGELSSQLRSATEAEERLRSTAETLASALHANNTRGVWGETQLRSVVEAAGLIERVDFDLQSSITSDAGAGRPDMVVHLPGGKNIAVDAKVPFTAFLEASQIPRTATGVEGAQRGVHMKAHVKAVRDHITTLGSKAYWQGLDASPEIVIAFIPSESLVSSALEADPSLMEFAFSKRVALASPVTLWSVLKTVAFSWQQDVLTHDAKVLFDLSRELYTRLNTTATHIEKLGRSIERTVKDYNGFVGSMERQVLPTARKLNALDESKVLAPLATIDETPRALTAYEFVAELEAADLDSAHLSSGELSAAELSAAELDFRS</sequence>
<dbReference type="AlphaFoldDB" id="A0A7W8ZXC6"/>
<proteinExistence type="inferred from homology"/>
<name>A0A7W8ZXC6_9MICO</name>
<accession>A0A7W8ZXC6</accession>
<comment type="similarity">
    <text evidence="2">Belongs to the RmuC family.</text>
</comment>
<evidence type="ECO:0000256" key="3">
    <source>
        <dbReference type="ARBA" id="ARBA00023054"/>
    </source>
</evidence>
<dbReference type="PANTHER" id="PTHR30563:SF0">
    <property type="entry name" value="DNA RECOMBINATION PROTEIN RMUC"/>
    <property type="match status" value="1"/>
</dbReference>
<dbReference type="RefSeq" id="WP_084141536.1">
    <property type="nucleotide sequence ID" value="NZ_JACHBQ010000001.1"/>
</dbReference>
<dbReference type="OrthoDB" id="370725at2"/>
<gene>
    <name evidence="6" type="ORF">BJ997_002522</name>
</gene>
<comment type="caution">
    <text evidence="6">The sequence shown here is derived from an EMBL/GenBank/DDBJ whole genome shotgun (WGS) entry which is preliminary data.</text>
</comment>
<dbReference type="PANTHER" id="PTHR30563">
    <property type="entry name" value="DNA RECOMBINATION PROTEIN RMUC"/>
    <property type="match status" value="1"/>
</dbReference>
<evidence type="ECO:0000256" key="4">
    <source>
        <dbReference type="ARBA" id="ARBA00023172"/>
    </source>
</evidence>